<dbReference type="AlphaFoldDB" id="A0A4V5LR17"/>
<dbReference type="OrthoDB" id="119432at2"/>
<evidence type="ECO:0000313" key="3">
    <source>
        <dbReference type="EMBL" id="TJY37049.1"/>
    </source>
</evidence>
<reference evidence="3 4" key="1">
    <citation type="submission" date="2019-04" db="EMBL/GenBank/DDBJ databases">
        <title>Lacinutrix sp. nov., isolated from marine water.</title>
        <authorList>
            <person name="Kim W."/>
        </authorList>
    </citation>
    <scope>NUCLEOTIDE SEQUENCE [LARGE SCALE GENOMIC DNA]</scope>
    <source>
        <strain evidence="3 4">CAU 1491</strain>
    </source>
</reference>
<dbReference type="SUPFAM" id="SSF109854">
    <property type="entry name" value="DinB/YfiT-like putative metalloenzymes"/>
    <property type="match status" value="1"/>
</dbReference>
<gene>
    <name evidence="3" type="ORF">E5167_03645</name>
</gene>
<dbReference type="InterPro" id="IPR007837">
    <property type="entry name" value="DinB"/>
</dbReference>
<dbReference type="Pfam" id="PF05163">
    <property type="entry name" value="DinB"/>
    <property type="match status" value="1"/>
</dbReference>
<dbReference type="RefSeq" id="WP_136841155.1">
    <property type="nucleotide sequence ID" value="NZ_SUPL01000002.1"/>
</dbReference>
<organism evidence="3 4">
    <name type="scientific">Pontimicrobium aquaticum</name>
    <dbReference type="NCBI Taxonomy" id="2565367"/>
    <lineage>
        <taxon>Bacteria</taxon>
        <taxon>Pseudomonadati</taxon>
        <taxon>Bacteroidota</taxon>
        <taxon>Flavobacteriia</taxon>
        <taxon>Flavobacteriales</taxon>
        <taxon>Flavobacteriaceae</taxon>
        <taxon>Pontimicrobium</taxon>
    </lineage>
</organism>
<dbReference type="EMBL" id="SUPL01000002">
    <property type="protein sequence ID" value="TJY37049.1"/>
    <property type="molecule type" value="Genomic_DNA"/>
</dbReference>
<evidence type="ECO:0000256" key="2">
    <source>
        <dbReference type="ARBA" id="ARBA00022723"/>
    </source>
</evidence>
<comment type="similarity">
    <text evidence="1">Belongs to the DinB family.</text>
</comment>
<evidence type="ECO:0000256" key="1">
    <source>
        <dbReference type="ARBA" id="ARBA00008635"/>
    </source>
</evidence>
<evidence type="ECO:0000313" key="4">
    <source>
        <dbReference type="Proteomes" id="UP000307657"/>
    </source>
</evidence>
<name>A0A4V5LR17_9FLAO</name>
<proteinExistence type="inferred from homology"/>
<protein>
    <submittedName>
        <fullName evidence="3">DinB family protein</fullName>
    </submittedName>
</protein>
<dbReference type="Gene3D" id="1.20.120.450">
    <property type="entry name" value="dinb family like domain"/>
    <property type="match status" value="1"/>
</dbReference>
<dbReference type="InterPro" id="IPR034660">
    <property type="entry name" value="DinB/YfiT-like"/>
</dbReference>
<accession>A0A4V5LR17</accession>
<dbReference type="Proteomes" id="UP000307657">
    <property type="component" value="Unassembled WGS sequence"/>
</dbReference>
<keyword evidence="2" id="KW-0479">Metal-binding</keyword>
<keyword evidence="4" id="KW-1185">Reference proteome</keyword>
<sequence>MKNILVFIIYSATLLFTSISVGQEKFNFSKHQIEVWKLAKTRTIVVAKAMPESTYNYRPTSTVISFAQQMVHISNSMLSMNSRFILGEDYMGNEKNASKMTKEEIILDLENAFDTVISTLKNMTDNELQKTGKRHGRFPLTKWQSFLFMRDHITNHRAKAVLYLRLNNISPPAYGFN</sequence>
<comment type="caution">
    <text evidence="3">The sequence shown here is derived from an EMBL/GenBank/DDBJ whole genome shotgun (WGS) entry which is preliminary data.</text>
</comment>